<feature type="domain" description="CBS" evidence="3">
    <location>
        <begin position="63"/>
        <end position="120"/>
    </location>
</feature>
<name>A0A1Y1RT42_9SPIO</name>
<dbReference type="Pfam" id="PF02518">
    <property type="entry name" value="HATPase_c"/>
    <property type="match status" value="1"/>
</dbReference>
<dbReference type="Gene3D" id="3.30.565.10">
    <property type="entry name" value="Histidine kinase-like ATPase, C-terminal domain"/>
    <property type="match status" value="1"/>
</dbReference>
<dbReference type="Pfam" id="PF00571">
    <property type="entry name" value="CBS"/>
    <property type="match status" value="2"/>
</dbReference>
<dbReference type="InterPro" id="IPR046342">
    <property type="entry name" value="CBS_dom_sf"/>
</dbReference>
<dbReference type="InterPro" id="IPR000644">
    <property type="entry name" value="CBS_dom"/>
</dbReference>
<dbReference type="InterPro" id="IPR036890">
    <property type="entry name" value="HATPase_C_sf"/>
</dbReference>
<keyword evidence="1 2" id="KW-0129">CBS domain</keyword>
<dbReference type="Gene3D" id="3.10.580.10">
    <property type="entry name" value="CBS-domain"/>
    <property type="match status" value="1"/>
</dbReference>
<accession>A0A1Y1RT42</accession>
<keyword evidence="5" id="KW-1185">Reference proteome</keyword>
<proteinExistence type="predicted"/>
<dbReference type="STRING" id="1963862.B4O97_18520"/>
<evidence type="ECO:0000313" key="5">
    <source>
        <dbReference type="Proteomes" id="UP000192343"/>
    </source>
</evidence>
<dbReference type="PANTHER" id="PTHR43080">
    <property type="entry name" value="CBS DOMAIN-CONTAINING PROTEIN CBSX3, MITOCHONDRIAL"/>
    <property type="match status" value="1"/>
</dbReference>
<dbReference type="OrthoDB" id="9797578at2"/>
<dbReference type="SMART" id="SM00116">
    <property type="entry name" value="CBS"/>
    <property type="match status" value="2"/>
</dbReference>
<dbReference type="Proteomes" id="UP000192343">
    <property type="component" value="Unassembled WGS sequence"/>
</dbReference>
<reference evidence="4 5" key="1">
    <citation type="submission" date="2017-03" db="EMBL/GenBank/DDBJ databases">
        <title>Draft Genome sequence of Marispirochaeta sp. strain JC444.</title>
        <authorList>
            <person name="Shivani Y."/>
            <person name="Subhash Y."/>
            <person name="Sasikala C."/>
            <person name="Ramana C."/>
        </authorList>
    </citation>
    <scope>NUCLEOTIDE SEQUENCE [LARGE SCALE GENOMIC DNA]</scope>
    <source>
        <strain evidence="4 5">JC444</strain>
    </source>
</reference>
<evidence type="ECO:0000313" key="4">
    <source>
        <dbReference type="EMBL" id="ORC30251.1"/>
    </source>
</evidence>
<evidence type="ECO:0000256" key="1">
    <source>
        <dbReference type="ARBA" id="ARBA00023122"/>
    </source>
</evidence>
<dbReference type="PANTHER" id="PTHR43080:SF2">
    <property type="entry name" value="CBS DOMAIN-CONTAINING PROTEIN"/>
    <property type="match status" value="1"/>
</dbReference>
<comment type="caution">
    <text evidence="4">The sequence shown here is derived from an EMBL/GenBank/DDBJ whole genome shotgun (WGS) entry which is preliminary data.</text>
</comment>
<evidence type="ECO:0000259" key="3">
    <source>
        <dbReference type="PROSITE" id="PS51371"/>
    </source>
</evidence>
<feature type="domain" description="CBS" evidence="3">
    <location>
        <begin position="1"/>
        <end position="57"/>
    </location>
</feature>
<dbReference type="PROSITE" id="PS51371">
    <property type="entry name" value="CBS"/>
    <property type="match status" value="2"/>
</dbReference>
<dbReference type="SUPFAM" id="SSF55874">
    <property type="entry name" value="ATPase domain of HSP90 chaperone/DNA topoisomerase II/histidine kinase"/>
    <property type="match status" value="1"/>
</dbReference>
<gene>
    <name evidence="4" type="ORF">B4O97_18520</name>
</gene>
<dbReference type="CDD" id="cd02205">
    <property type="entry name" value="CBS_pair_SF"/>
    <property type="match status" value="1"/>
</dbReference>
<dbReference type="InterPro" id="IPR051257">
    <property type="entry name" value="Diverse_CBS-Domain"/>
</dbReference>
<organism evidence="4 5">
    <name type="scientific">Marispirochaeta aestuarii</name>
    <dbReference type="NCBI Taxonomy" id="1963862"/>
    <lineage>
        <taxon>Bacteria</taxon>
        <taxon>Pseudomonadati</taxon>
        <taxon>Spirochaetota</taxon>
        <taxon>Spirochaetia</taxon>
        <taxon>Spirochaetales</taxon>
        <taxon>Spirochaetaceae</taxon>
        <taxon>Marispirochaeta</taxon>
    </lineage>
</organism>
<sequence>MSSDLVTAAKTETLRTIQHRMKEASITGVPIVEDKRLLGIISMHDILTAFDEGTIDEAAESHMTRNIKVLEDDMPLSFAISYFNKYLYGRFPVLNKNRELCGIITIRDINTTLLREVNRIVEELEGELKQDVSEDSDSGVISFQHYVVRHDFENAGRASADIKRILKAHGFDPQTIRRAAVASYELEMNLVVHSHGGRLSFRMDPEKIEIRTIDTGPGIPDVDKALEVGFSTANEWIRSLGFGAGMGLANVQRVVDDFFLKSAKGKKTDATAIIKRL</sequence>
<dbReference type="SUPFAM" id="SSF54631">
    <property type="entry name" value="CBS-domain pair"/>
    <property type="match status" value="1"/>
</dbReference>
<protein>
    <recommendedName>
        <fullName evidence="3">CBS domain-containing protein</fullName>
    </recommendedName>
</protein>
<dbReference type="InterPro" id="IPR003594">
    <property type="entry name" value="HATPase_dom"/>
</dbReference>
<dbReference type="AlphaFoldDB" id="A0A1Y1RT42"/>
<evidence type="ECO:0000256" key="2">
    <source>
        <dbReference type="PROSITE-ProRule" id="PRU00703"/>
    </source>
</evidence>
<dbReference type="EMBL" id="MWQY01000035">
    <property type="protein sequence ID" value="ORC30251.1"/>
    <property type="molecule type" value="Genomic_DNA"/>
</dbReference>